<dbReference type="Proteomes" id="UP001500604">
    <property type="component" value="Unassembled WGS sequence"/>
</dbReference>
<keyword evidence="3 7" id="KW-1003">Cell membrane</keyword>
<keyword evidence="4 7" id="KW-0145">Chemotaxis</keyword>
<dbReference type="Gene3D" id="2.30.330.10">
    <property type="entry name" value="SpoA-like"/>
    <property type="match status" value="1"/>
</dbReference>
<dbReference type="InterPro" id="IPR001172">
    <property type="entry name" value="FliN_T3SS_HrcQb"/>
</dbReference>
<dbReference type="SUPFAM" id="SSF101801">
    <property type="entry name" value="Surface presentation of antigens (SPOA)"/>
    <property type="match status" value="1"/>
</dbReference>
<feature type="domain" description="Flagellar motor switch protein FliN-like C-terminal" evidence="9">
    <location>
        <begin position="118"/>
        <end position="188"/>
    </location>
</feature>
<evidence type="ECO:0000256" key="8">
    <source>
        <dbReference type="SAM" id="MobiDB-lite"/>
    </source>
</evidence>
<dbReference type="PANTHER" id="PTHR43484:SF1">
    <property type="entry name" value="FLAGELLAR MOTOR SWITCH PROTEIN FLIN"/>
    <property type="match status" value="1"/>
</dbReference>
<evidence type="ECO:0000256" key="3">
    <source>
        <dbReference type="ARBA" id="ARBA00022475"/>
    </source>
</evidence>
<sequence>MHDTGETDIATAEEEDTQQKEAPIEQAKTTDDDVLIAHDDDTSEDVPTSPQTDDTLENGHSPDFIGPIPPEVASTVQARERSASGENEPFLSEPQSPCASPATETAAEIETDASDIDLVKNIPVHLTLEVGGRRITIGELMAMKPGDVISLDRSEEEPLDVKANGILIARAEVVLVNERYGIRLLDIVSPSVRLNKTVCTGPSS</sequence>
<comment type="subcellular location">
    <subcellularLocation>
        <location evidence="7">Cell membrane</location>
        <topology evidence="7">Peripheral membrane protein</topology>
        <orientation evidence="7">Cytoplasmic side</orientation>
    </subcellularLocation>
    <subcellularLocation>
        <location evidence="7">Bacterial flagellum basal body</location>
    </subcellularLocation>
</comment>
<comment type="similarity">
    <text evidence="1 7">Belongs to the FliN/MopA/SpaO family.</text>
</comment>
<dbReference type="EMBL" id="BAABFL010000465">
    <property type="protein sequence ID" value="GAA4651921.1"/>
    <property type="molecule type" value="Genomic_DNA"/>
</dbReference>
<comment type="function">
    <text evidence="7">FliN is one of three proteins (FliG, FliN, FliM) that form the rotor-mounted switch complex (C ring), located at the base of the basal body. This complex interacts with the CheY and CheZ chemotaxis proteins, in addition to contacting components of the motor that determine the direction of flagellar rotation.</text>
</comment>
<evidence type="ECO:0000256" key="6">
    <source>
        <dbReference type="ARBA" id="ARBA00023136"/>
    </source>
</evidence>
<comment type="caution">
    <text evidence="10">The sequence shown here is derived from an EMBL/GenBank/DDBJ whole genome shotgun (WGS) entry which is preliminary data.</text>
</comment>
<accession>A0ABP8V977</accession>
<evidence type="ECO:0000259" key="9">
    <source>
        <dbReference type="Pfam" id="PF01052"/>
    </source>
</evidence>
<dbReference type="InterPro" id="IPR001543">
    <property type="entry name" value="FliN-like_C"/>
</dbReference>
<evidence type="ECO:0000313" key="11">
    <source>
        <dbReference type="Proteomes" id="UP001500604"/>
    </source>
</evidence>
<dbReference type="RefSeq" id="WP_345198391.1">
    <property type="nucleotide sequence ID" value="NZ_BAABFL010000465.1"/>
</dbReference>
<protein>
    <recommendedName>
        <fullName evidence="2 7">Flagellar motor switch protein FliN</fullName>
    </recommendedName>
</protein>
<feature type="region of interest" description="Disordered" evidence="8">
    <location>
        <begin position="1"/>
        <end position="103"/>
    </location>
</feature>
<reference evidence="11" key="1">
    <citation type="journal article" date="2019" name="Int. J. Syst. Evol. Microbiol.">
        <title>The Global Catalogue of Microorganisms (GCM) 10K type strain sequencing project: providing services to taxonomists for standard genome sequencing and annotation.</title>
        <authorList>
            <consortium name="The Broad Institute Genomics Platform"/>
            <consortium name="The Broad Institute Genome Sequencing Center for Infectious Disease"/>
            <person name="Wu L."/>
            <person name="Ma J."/>
        </authorList>
    </citation>
    <scope>NUCLEOTIDE SEQUENCE [LARGE SCALE GENOMIC DNA]</scope>
    <source>
        <strain evidence="11">JCM 17805</strain>
    </source>
</reference>
<dbReference type="Pfam" id="PF01052">
    <property type="entry name" value="FliMN_C"/>
    <property type="match status" value="1"/>
</dbReference>
<evidence type="ECO:0000313" key="10">
    <source>
        <dbReference type="EMBL" id="GAA4651921.1"/>
    </source>
</evidence>
<dbReference type="PANTHER" id="PTHR43484">
    <property type="match status" value="1"/>
</dbReference>
<dbReference type="InterPro" id="IPR036429">
    <property type="entry name" value="SpoA-like_sf"/>
</dbReference>
<keyword evidence="6 7" id="KW-0472">Membrane</keyword>
<feature type="compositionally biased region" description="Basic and acidic residues" evidence="8">
    <location>
        <begin position="17"/>
        <end position="40"/>
    </location>
</feature>
<evidence type="ECO:0000256" key="4">
    <source>
        <dbReference type="ARBA" id="ARBA00022500"/>
    </source>
</evidence>
<name>A0ABP8V977_9GAMM</name>
<evidence type="ECO:0000256" key="1">
    <source>
        <dbReference type="ARBA" id="ARBA00009226"/>
    </source>
</evidence>
<dbReference type="InterPro" id="IPR051469">
    <property type="entry name" value="FliN/MopA/SpaO"/>
</dbReference>
<evidence type="ECO:0000256" key="5">
    <source>
        <dbReference type="ARBA" id="ARBA00022779"/>
    </source>
</evidence>
<keyword evidence="7" id="KW-0975">Bacterial flagellum</keyword>
<dbReference type="NCBIfam" id="TIGR02480">
    <property type="entry name" value="fliN"/>
    <property type="match status" value="1"/>
</dbReference>
<dbReference type="InterPro" id="IPR012826">
    <property type="entry name" value="FliN"/>
</dbReference>
<proteinExistence type="inferred from homology"/>
<organism evidence="10 11">
    <name type="scientific">Kistimonas scapharcae</name>
    <dbReference type="NCBI Taxonomy" id="1036133"/>
    <lineage>
        <taxon>Bacteria</taxon>
        <taxon>Pseudomonadati</taxon>
        <taxon>Pseudomonadota</taxon>
        <taxon>Gammaproteobacteria</taxon>
        <taxon>Oceanospirillales</taxon>
        <taxon>Endozoicomonadaceae</taxon>
        <taxon>Kistimonas</taxon>
    </lineage>
</organism>
<dbReference type="PRINTS" id="PR00956">
    <property type="entry name" value="FLGMOTORFLIN"/>
</dbReference>
<keyword evidence="11" id="KW-1185">Reference proteome</keyword>
<evidence type="ECO:0000256" key="7">
    <source>
        <dbReference type="RuleBase" id="RU362074"/>
    </source>
</evidence>
<gene>
    <name evidence="10" type="ORF">GCM10023116_42050</name>
</gene>
<keyword evidence="5 7" id="KW-0283">Flagellar rotation</keyword>
<evidence type="ECO:0000256" key="2">
    <source>
        <dbReference type="ARBA" id="ARBA00021897"/>
    </source>
</evidence>